<dbReference type="Proteomes" id="UP001433508">
    <property type="component" value="Unassembled WGS sequence"/>
</dbReference>
<name>A0ACC3T5D6_LIPKO</name>
<keyword evidence="1" id="KW-0808">Transferase</keyword>
<evidence type="ECO:0000313" key="1">
    <source>
        <dbReference type="EMBL" id="KAK9238821.1"/>
    </source>
</evidence>
<comment type="caution">
    <text evidence="1">The sequence shown here is derived from an EMBL/GenBank/DDBJ whole genome shotgun (WGS) entry which is preliminary data.</text>
</comment>
<reference evidence="2" key="1">
    <citation type="journal article" date="2024" name="Front. Bioeng. Biotechnol.">
        <title>Genome-scale model development and genomic sequencing of the oleaginous clade Lipomyces.</title>
        <authorList>
            <person name="Czajka J.J."/>
            <person name="Han Y."/>
            <person name="Kim J."/>
            <person name="Mondo S.J."/>
            <person name="Hofstad B.A."/>
            <person name="Robles A."/>
            <person name="Haridas S."/>
            <person name="Riley R."/>
            <person name="LaButti K."/>
            <person name="Pangilinan J."/>
            <person name="Andreopoulos W."/>
            <person name="Lipzen A."/>
            <person name="Yan J."/>
            <person name="Wang M."/>
            <person name="Ng V."/>
            <person name="Grigoriev I.V."/>
            <person name="Spatafora J.W."/>
            <person name="Magnuson J.K."/>
            <person name="Baker S.E."/>
            <person name="Pomraning K.R."/>
        </authorList>
    </citation>
    <scope>NUCLEOTIDE SEQUENCE [LARGE SCALE GENOMIC DNA]</scope>
    <source>
        <strain evidence="2">CBS 7786</strain>
    </source>
</reference>
<proteinExistence type="predicted"/>
<keyword evidence="2" id="KW-1185">Reference proteome</keyword>
<accession>A0ACC3T5D6</accession>
<organism evidence="1 2">
    <name type="scientific">Lipomyces kononenkoae</name>
    <name type="common">Yeast</name>
    <dbReference type="NCBI Taxonomy" id="34357"/>
    <lineage>
        <taxon>Eukaryota</taxon>
        <taxon>Fungi</taxon>
        <taxon>Dikarya</taxon>
        <taxon>Ascomycota</taxon>
        <taxon>Saccharomycotina</taxon>
        <taxon>Lipomycetes</taxon>
        <taxon>Lipomycetales</taxon>
        <taxon>Lipomycetaceae</taxon>
        <taxon>Lipomyces</taxon>
    </lineage>
</organism>
<keyword evidence="1" id="KW-0418">Kinase</keyword>
<protein>
    <submittedName>
        <fullName evidence="1">Casein kinase substrate phosphoprotein PP28-domain-containing protein</fullName>
    </submittedName>
</protein>
<dbReference type="EMBL" id="MU971352">
    <property type="protein sequence ID" value="KAK9238821.1"/>
    <property type="molecule type" value="Genomic_DNA"/>
</dbReference>
<sequence>MAPRGSKSKKPSRGGGKHFSRGLRPLEDGDGFDGIIVPDGEGEAAAGTAWRDRRRSIDSESDESDNDGVELDRAASPPPPPPIAVANPNRAATTVPDGQLSRREREAMEAAAAKERYWKLHAEGKTDQAKADLARLAIIRKEREEKARQRKAEQDAKTAEQAARAQAQGRRK</sequence>
<evidence type="ECO:0000313" key="2">
    <source>
        <dbReference type="Proteomes" id="UP001433508"/>
    </source>
</evidence>
<gene>
    <name evidence="1" type="ORF">V1525DRAFT_400118</name>
</gene>